<dbReference type="InterPro" id="IPR041522">
    <property type="entry name" value="CdaR_GGDEF"/>
</dbReference>
<dbReference type="InterPro" id="IPR018060">
    <property type="entry name" value="HTH_AraC"/>
</dbReference>
<dbReference type="EMBL" id="JAPDHZ010000003">
    <property type="protein sequence ID" value="MDG0791393.1"/>
    <property type="molecule type" value="Genomic_DNA"/>
</dbReference>
<dbReference type="PRINTS" id="PR00032">
    <property type="entry name" value="HTHARAC"/>
</dbReference>
<feature type="domain" description="Response regulatory" evidence="6">
    <location>
        <begin position="2"/>
        <end position="120"/>
    </location>
</feature>
<keyword evidence="4" id="KW-0597">Phosphoprotein</keyword>
<feature type="domain" description="GGDEF" evidence="7">
    <location>
        <begin position="183"/>
        <end position="316"/>
    </location>
</feature>
<dbReference type="Gene3D" id="3.40.50.2300">
    <property type="match status" value="1"/>
</dbReference>
<dbReference type="CDD" id="cd17536">
    <property type="entry name" value="REC_YesN-like"/>
    <property type="match status" value="1"/>
</dbReference>
<dbReference type="PANTHER" id="PTHR43280:SF28">
    <property type="entry name" value="HTH-TYPE TRANSCRIPTIONAL ACTIVATOR RHAS"/>
    <property type="match status" value="1"/>
</dbReference>
<dbReference type="SMART" id="SM00342">
    <property type="entry name" value="HTH_ARAC"/>
    <property type="match status" value="1"/>
</dbReference>
<sequence length="544" mass="62416">MLALIVDDELEIREGLRTQIPWADYGVEETVVADDGDTALAIARARLPDLVVTDIRMNRMSGLELLERLSAERPQGWKGIVVSGYDDFDIVRTAMKLGAMDYILKPINAGELGEIVTRTIGQLRKERSERERQSRLQSDLTSALPKMRDEVVRELIEVPYDPYRETRIVHRLRTLELDWLLAGHLALLLVEVDDLKSIGTRDGSPLEKELILFGIGNVAKQTLEEDMPHRAVLVPDRKNRWAIVLSCPENGWLEACKELAELLIRRANQFVKVNVSVAISSGCGDTNRLHALYQEAEDILMQKAVYGGNRVLTSLGWENEAERDVPSIAQTDEVLDLVRYGTDEDIRTAMDRFVEMVQRWGAGHIRDTQQRIFEWLLSLFKKAAAIGWTDRSWERNPVIVWERLEKFDTLESLREQSEQFLLAMAVDFRSHAAPPSQIIQEADKFIRAHYAESLTLPSVAAEVHVTPVWLSKLFKKEMHQTFLEYLTDIRMEKAKRMLSDVQYKIYEISAQVGYKDPVHFTKVFKRQTGLTPKEYRRMQGIADE</sequence>
<feature type="domain" description="HTH araC/xylS-type" evidence="5">
    <location>
        <begin position="440"/>
        <end position="538"/>
    </location>
</feature>
<evidence type="ECO:0000256" key="3">
    <source>
        <dbReference type="ARBA" id="ARBA00023163"/>
    </source>
</evidence>
<evidence type="ECO:0000256" key="1">
    <source>
        <dbReference type="ARBA" id="ARBA00023015"/>
    </source>
</evidence>
<name>A0A9X4KFW9_9BACL</name>
<dbReference type="PANTHER" id="PTHR43280">
    <property type="entry name" value="ARAC-FAMILY TRANSCRIPTIONAL REGULATOR"/>
    <property type="match status" value="1"/>
</dbReference>
<gene>
    <name evidence="8" type="ORF">OMP38_11335</name>
</gene>
<keyword evidence="1" id="KW-0805">Transcription regulation</keyword>
<dbReference type="InterPro" id="IPR020449">
    <property type="entry name" value="Tscrpt_reg_AraC-type_HTH"/>
</dbReference>
<dbReference type="SUPFAM" id="SSF46689">
    <property type="entry name" value="Homeodomain-like"/>
    <property type="match status" value="2"/>
</dbReference>
<dbReference type="GO" id="GO:0000160">
    <property type="term" value="P:phosphorelay signal transduction system"/>
    <property type="evidence" value="ECO:0007669"/>
    <property type="project" value="InterPro"/>
</dbReference>
<dbReference type="Gene3D" id="1.10.10.60">
    <property type="entry name" value="Homeodomain-like"/>
    <property type="match status" value="2"/>
</dbReference>
<keyword evidence="2" id="KW-0238">DNA-binding</keyword>
<dbReference type="PROSITE" id="PS01124">
    <property type="entry name" value="HTH_ARAC_FAMILY_2"/>
    <property type="match status" value="1"/>
</dbReference>
<evidence type="ECO:0000259" key="7">
    <source>
        <dbReference type="PROSITE" id="PS50887"/>
    </source>
</evidence>
<dbReference type="Pfam" id="PF12833">
    <property type="entry name" value="HTH_18"/>
    <property type="match status" value="1"/>
</dbReference>
<dbReference type="SUPFAM" id="SSF52172">
    <property type="entry name" value="CheY-like"/>
    <property type="match status" value="1"/>
</dbReference>
<dbReference type="Pfam" id="PF00072">
    <property type="entry name" value="Response_reg"/>
    <property type="match status" value="1"/>
</dbReference>
<evidence type="ECO:0000259" key="6">
    <source>
        <dbReference type="PROSITE" id="PS50110"/>
    </source>
</evidence>
<keyword evidence="9" id="KW-1185">Reference proteome</keyword>
<protein>
    <submittedName>
        <fullName evidence="8">Response regulator</fullName>
    </submittedName>
</protein>
<dbReference type="PROSITE" id="PS50110">
    <property type="entry name" value="RESPONSE_REGULATORY"/>
    <property type="match status" value="1"/>
</dbReference>
<evidence type="ECO:0000259" key="5">
    <source>
        <dbReference type="PROSITE" id="PS01124"/>
    </source>
</evidence>
<organism evidence="8 9">
    <name type="scientific">Cohnella ginsengisoli</name>
    <dbReference type="NCBI Taxonomy" id="425004"/>
    <lineage>
        <taxon>Bacteria</taxon>
        <taxon>Bacillati</taxon>
        <taxon>Bacillota</taxon>
        <taxon>Bacilli</taxon>
        <taxon>Bacillales</taxon>
        <taxon>Paenibacillaceae</taxon>
        <taxon>Cohnella</taxon>
    </lineage>
</organism>
<dbReference type="GO" id="GO:0003700">
    <property type="term" value="F:DNA-binding transcription factor activity"/>
    <property type="evidence" value="ECO:0007669"/>
    <property type="project" value="InterPro"/>
</dbReference>
<evidence type="ECO:0000313" key="9">
    <source>
        <dbReference type="Proteomes" id="UP001153387"/>
    </source>
</evidence>
<accession>A0A9X4KFW9</accession>
<reference evidence="8 9" key="1">
    <citation type="submission" date="2022-10" db="EMBL/GenBank/DDBJ databases">
        <title>Comparative genomic analysis of Cohnella hashimotonis sp. nov., isolated from the International Space Station.</title>
        <authorList>
            <person name="Simpson A."/>
            <person name="Venkateswaran K."/>
        </authorList>
    </citation>
    <scope>NUCLEOTIDE SEQUENCE [LARGE SCALE GENOMIC DNA]</scope>
    <source>
        <strain evidence="8 9">DSM 18997</strain>
    </source>
</reference>
<keyword evidence="3" id="KW-0804">Transcription</keyword>
<dbReference type="PROSITE" id="PS00041">
    <property type="entry name" value="HTH_ARAC_FAMILY_1"/>
    <property type="match status" value="1"/>
</dbReference>
<dbReference type="AlphaFoldDB" id="A0A9X4KFW9"/>
<dbReference type="InterPro" id="IPR000160">
    <property type="entry name" value="GGDEF_dom"/>
</dbReference>
<dbReference type="Proteomes" id="UP001153387">
    <property type="component" value="Unassembled WGS sequence"/>
</dbReference>
<evidence type="ECO:0000256" key="4">
    <source>
        <dbReference type="PROSITE-ProRule" id="PRU00169"/>
    </source>
</evidence>
<dbReference type="InterPro" id="IPR009057">
    <property type="entry name" value="Homeodomain-like_sf"/>
</dbReference>
<evidence type="ECO:0000313" key="8">
    <source>
        <dbReference type="EMBL" id="MDG0791393.1"/>
    </source>
</evidence>
<dbReference type="Pfam" id="PF17853">
    <property type="entry name" value="GGDEF_2"/>
    <property type="match status" value="1"/>
</dbReference>
<dbReference type="PROSITE" id="PS50887">
    <property type="entry name" value="GGDEF"/>
    <property type="match status" value="1"/>
</dbReference>
<dbReference type="InterPro" id="IPR011006">
    <property type="entry name" value="CheY-like_superfamily"/>
</dbReference>
<dbReference type="SMART" id="SM00448">
    <property type="entry name" value="REC"/>
    <property type="match status" value="1"/>
</dbReference>
<dbReference type="RefSeq" id="WP_277565277.1">
    <property type="nucleotide sequence ID" value="NZ_JAPDHZ010000003.1"/>
</dbReference>
<dbReference type="InterPro" id="IPR018062">
    <property type="entry name" value="HTH_AraC-typ_CS"/>
</dbReference>
<dbReference type="GO" id="GO:0043565">
    <property type="term" value="F:sequence-specific DNA binding"/>
    <property type="evidence" value="ECO:0007669"/>
    <property type="project" value="InterPro"/>
</dbReference>
<comment type="caution">
    <text evidence="8">The sequence shown here is derived from an EMBL/GenBank/DDBJ whole genome shotgun (WGS) entry which is preliminary data.</text>
</comment>
<feature type="modified residue" description="4-aspartylphosphate" evidence="4">
    <location>
        <position position="54"/>
    </location>
</feature>
<dbReference type="InterPro" id="IPR001789">
    <property type="entry name" value="Sig_transdc_resp-reg_receiver"/>
</dbReference>
<proteinExistence type="predicted"/>
<evidence type="ECO:0000256" key="2">
    <source>
        <dbReference type="ARBA" id="ARBA00023125"/>
    </source>
</evidence>